<dbReference type="RefSeq" id="WP_148352685.1">
    <property type="nucleotide sequence ID" value="NZ_JBHSBF010000011.1"/>
</dbReference>
<proteinExistence type="predicted"/>
<accession>A0A5D0U1I8</accession>
<evidence type="ECO:0000256" key="1">
    <source>
        <dbReference type="SAM" id="MobiDB-lite"/>
    </source>
</evidence>
<dbReference type="Pfam" id="PF08924">
    <property type="entry name" value="Rv2525c_GlyHyd-like"/>
    <property type="match status" value="1"/>
</dbReference>
<evidence type="ECO:0000259" key="2">
    <source>
        <dbReference type="Pfam" id="PF08924"/>
    </source>
</evidence>
<dbReference type="Proteomes" id="UP000322634">
    <property type="component" value="Unassembled WGS sequence"/>
</dbReference>
<dbReference type="OrthoDB" id="5171321at2"/>
<feature type="region of interest" description="Disordered" evidence="1">
    <location>
        <begin position="183"/>
        <end position="223"/>
    </location>
</feature>
<dbReference type="Gene3D" id="3.20.20.80">
    <property type="entry name" value="Glycosidases"/>
    <property type="match status" value="1"/>
</dbReference>
<protein>
    <submittedName>
        <fullName evidence="3">DUF1906 domain-containing protein</fullName>
    </submittedName>
</protein>
<dbReference type="SUPFAM" id="SSF51445">
    <property type="entry name" value="(Trans)glycosidases"/>
    <property type="match status" value="1"/>
</dbReference>
<dbReference type="EMBL" id="VSFF01000010">
    <property type="protein sequence ID" value="TYC11590.1"/>
    <property type="molecule type" value="Genomic_DNA"/>
</dbReference>
<name>A0A5D0U1I8_9ACTN</name>
<reference evidence="3 4" key="1">
    <citation type="submission" date="2019-08" db="EMBL/GenBank/DDBJ databases">
        <title>Actinomadura sp. nov. CYP1-5 isolated from mountain soil.</title>
        <authorList>
            <person name="Songsumanus A."/>
            <person name="Kuncharoen N."/>
            <person name="Kudo T."/>
            <person name="Yuki M."/>
            <person name="Igarashi Y."/>
            <person name="Tanasupawat S."/>
        </authorList>
    </citation>
    <scope>NUCLEOTIDE SEQUENCE [LARGE SCALE GENOMIC DNA]</scope>
    <source>
        <strain evidence="3 4">GKU157</strain>
    </source>
</reference>
<gene>
    <name evidence="3" type="ORF">FXF65_26165</name>
</gene>
<feature type="domain" description="Rv2525c-like glycoside hydrolase-like" evidence="2">
    <location>
        <begin position="243"/>
        <end position="437"/>
    </location>
</feature>
<organism evidence="3 4">
    <name type="scientific">Actinomadura syzygii</name>
    <dbReference type="NCBI Taxonomy" id="1427538"/>
    <lineage>
        <taxon>Bacteria</taxon>
        <taxon>Bacillati</taxon>
        <taxon>Actinomycetota</taxon>
        <taxon>Actinomycetes</taxon>
        <taxon>Streptosporangiales</taxon>
        <taxon>Thermomonosporaceae</taxon>
        <taxon>Actinomadura</taxon>
    </lineage>
</organism>
<keyword evidence="4" id="KW-1185">Reference proteome</keyword>
<dbReference type="InterPro" id="IPR017853">
    <property type="entry name" value="GH"/>
</dbReference>
<evidence type="ECO:0000313" key="4">
    <source>
        <dbReference type="Proteomes" id="UP000322634"/>
    </source>
</evidence>
<sequence length="443" mass="47710">MRHAVPSGGLLSGAVLLSGAAAVPLVLAVLGAPAARTAPDRAAALSGARSASGGGAAPRVVRYRGLSVPVPAGWKVYDLDRDPTRCVRYDRHALYLGRPGPQPDCPARIVGRTEAVHIQPADRDAGDGRLTRTVVHPRQLATLTVARSVDHEARLALPEAGVTITGVYGTDPGALQRLLRGTRVTGRVRPADPSPPPPDVRRERPPGTGGGAPALDRPWTKGRGFDTCSAPSLPTMKAWRRAFKVTNIYIGGAARGCAQPNLTGSWVSEVRAMGYRVTPTYVGLQAPCGTRPQRFTGRNAAVQGRRSAVDAARKARDLGIREGAPIYYDMEAYRHGRSACRAAVLRFVDNWVRRLRAEGYEPCLYGSVKSAIRDVSRATGIHRPTAVWFANWDGNPGVYGDPFIPDGRWSPHRRVKQYRGGHRERHGGVSLNIDSDMVDGRVH</sequence>
<comment type="caution">
    <text evidence="3">The sequence shown here is derived from an EMBL/GenBank/DDBJ whole genome shotgun (WGS) entry which is preliminary data.</text>
</comment>
<dbReference type="AlphaFoldDB" id="A0A5D0U1I8"/>
<evidence type="ECO:0000313" key="3">
    <source>
        <dbReference type="EMBL" id="TYC11590.1"/>
    </source>
</evidence>
<dbReference type="InterPro" id="IPR015020">
    <property type="entry name" value="Rv2525c-like_Glyco_Hydro-like"/>
</dbReference>